<dbReference type="EMBL" id="BAAAHQ010000007">
    <property type="protein sequence ID" value="GAA0918681.1"/>
    <property type="molecule type" value="Genomic_DNA"/>
</dbReference>
<protein>
    <recommendedName>
        <fullName evidence="4">Secreted protein</fullName>
    </recommendedName>
</protein>
<keyword evidence="1" id="KW-0812">Transmembrane</keyword>
<feature type="transmembrane region" description="Helical" evidence="1">
    <location>
        <begin position="6"/>
        <end position="25"/>
    </location>
</feature>
<gene>
    <name evidence="2" type="ORF">GCM10009560_15810</name>
</gene>
<organism evidence="2 3">
    <name type="scientific">Nonomuraea longicatena</name>
    <dbReference type="NCBI Taxonomy" id="83682"/>
    <lineage>
        <taxon>Bacteria</taxon>
        <taxon>Bacillati</taxon>
        <taxon>Actinomycetota</taxon>
        <taxon>Actinomycetes</taxon>
        <taxon>Streptosporangiales</taxon>
        <taxon>Streptosporangiaceae</taxon>
        <taxon>Nonomuraea</taxon>
    </lineage>
</organism>
<name>A0ABP3ZAV6_9ACTN</name>
<evidence type="ECO:0000313" key="3">
    <source>
        <dbReference type="Proteomes" id="UP001501578"/>
    </source>
</evidence>
<evidence type="ECO:0000256" key="1">
    <source>
        <dbReference type="SAM" id="Phobius"/>
    </source>
</evidence>
<dbReference type="RefSeq" id="WP_343949053.1">
    <property type="nucleotide sequence ID" value="NZ_BAAAHQ010000007.1"/>
</dbReference>
<evidence type="ECO:0008006" key="4">
    <source>
        <dbReference type="Google" id="ProtNLM"/>
    </source>
</evidence>
<proteinExistence type="predicted"/>
<reference evidence="3" key="1">
    <citation type="journal article" date="2019" name="Int. J. Syst. Evol. Microbiol.">
        <title>The Global Catalogue of Microorganisms (GCM) 10K type strain sequencing project: providing services to taxonomists for standard genome sequencing and annotation.</title>
        <authorList>
            <consortium name="The Broad Institute Genomics Platform"/>
            <consortium name="The Broad Institute Genome Sequencing Center for Infectious Disease"/>
            <person name="Wu L."/>
            <person name="Ma J."/>
        </authorList>
    </citation>
    <scope>NUCLEOTIDE SEQUENCE [LARGE SCALE GENOMIC DNA]</scope>
    <source>
        <strain evidence="3">JCM 11136</strain>
    </source>
</reference>
<keyword evidence="1" id="KW-0472">Membrane</keyword>
<keyword evidence="3" id="KW-1185">Reference proteome</keyword>
<keyword evidence="1" id="KW-1133">Transmembrane helix</keyword>
<evidence type="ECO:0000313" key="2">
    <source>
        <dbReference type="EMBL" id="GAA0918681.1"/>
    </source>
</evidence>
<comment type="caution">
    <text evidence="2">The sequence shown here is derived from an EMBL/GenBank/DDBJ whole genome shotgun (WGS) entry which is preliminary data.</text>
</comment>
<sequence length="83" mass="9508">MRSVIVLALVAIIAIAFVAVVWIQSRVKDARANQRELAQHRELIAELHQMAREQLGVDPTAQLLDLKIRKFHTRPSTRKDIRS</sequence>
<accession>A0ABP3ZAV6</accession>
<dbReference type="Proteomes" id="UP001501578">
    <property type="component" value="Unassembled WGS sequence"/>
</dbReference>